<dbReference type="SUPFAM" id="SSF53067">
    <property type="entry name" value="Actin-like ATPase domain"/>
    <property type="match status" value="2"/>
</dbReference>
<proteinExistence type="evidence at transcript level"/>
<dbReference type="NCBIfam" id="NF001413">
    <property type="entry name" value="PRK00290.1"/>
    <property type="match status" value="1"/>
</dbReference>
<dbReference type="PROSITE" id="PS00297">
    <property type="entry name" value="HSP70_1"/>
    <property type="match status" value="1"/>
</dbReference>
<comment type="induction">
    <text evidence="8">By stress conditions e.g. heat shock.</text>
</comment>
<dbReference type="NCBIfam" id="TIGR02350">
    <property type="entry name" value="prok_dnaK"/>
    <property type="match status" value="1"/>
</dbReference>
<name>A0A6B1G1M2_9CHLR</name>
<organism evidence="11">
    <name type="scientific">Caldilineaceae bacterium SB0675_bin_29</name>
    <dbReference type="NCBI Taxonomy" id="2605266"/>
    <lineage>
        <taxon>Bacteria</taxon>
        <taxon>Bacillati</taxon>
        <taxon>Chloroflexota</taxon>
        <taxon>Caldilineae</taxon>
        <taxon>Caldilineales</taxon>
        <taxon>Caldilineaceae</taxon>
    </lineage>
</organism>
<keyword evidence="7 8" id="KW-0143">Chaperone</keyword>
<keyword evidence="4 8" id="KW-0547">Nucleotide-binding</keyword>
<reference evidence="11" key="1">
    <citation type="submission" date="2019-09" db="EMBL/GenBank/DDBJ databases">
        <title>Characterisation of the sponge microbiome using genome-centric metagenomics.</title>
        <authorList>
            <person name="Engelberts J.P."/>
            <person name="Robbins S.J."/>
            <person name="De Goeij J.M."/>
            <person name="Aranda M."/>
            <person name="Bell S.C."/>
            <person name="Webster N.S."/>
        </authorList>
    </citation>
    <scope>NUCLEOTIDE SEQUENCE</scope>
    <source>
        <strain evidence="11">SB0675_bin_29</strain>
    </source>
</reference>
<comment type="similarity">
    <text evidence="2 8 9">Belongs to the heat shock protein 70 family.</text>
</comment>
<dbReference type="AlphaFoldDB" id="A0A6B1G1M2"/>
<dbReference type="PROSITE" id="PS01036">
    <property type="entry name" value="HSP70_3"/>
    <property type="match status" value="1"/>
</dbReference>
<dbReference type="InterPro" id="IPR043129">
    <property type="entry name" value="ATPase_NBD"/>
</dbReference>
<dbReference type="GO" id="GO:0005524">
    <property type="term" value="F:ATP binding"/>
    <property type="evidence" value="ECO:0007669"/>
    <property type="project" value="UniProtKB-UniRule"/>
</dbReference>
<dbReference type="SUPFAM" id="SSF100934">
    <property type="entry name" value="Heat shock protein 70kD (HSP70), C-terminal subdomain"/>
    <property type="match status" value="1"/>
</dbReference>
<keyword evidence="6 8" id="KW-0346">Stress response</keyword>
<dbReference type="InterPro" id="IPR018181">
    <property type="entry name" value="Heat_shock_70_CS"/>
</dbReference>
<dbReference type="FunFam" id="3.90.640.10:FF:000003">
    <property type="entry name" value="Molecular chaperone DnaK"/>
    <property type="match status" value="1"/>
</dbReference>
<evidence type="ECO:0000256" key="3">
    <source>
        <dbReference type="ARBA" id="ARBA00022553"/>
    </source>
</evidence>
<evidence type="ECO:0000256" key="7">
    <source>
        <dbReference type="ARBA" id="ARBA00023186"/>
    </source>
</evidence>
<dbReference type="InterPro" id="IPR012725">
    <property type="entry name" value="Chaperone_DnaK"/>
</dbReference>
<dbReference type="Gene3D" id="3.30.420.40">
    <property type="match status" value="2"/>
</dbReference>
<dbReference type="FunFam" id="2.60.34.10:FF:000014">
    <property type="entry name" value="Chaperone protein DnaK HSP70"/>
    <property type="match status" value="1"/>
</dbReference>
<dbReference type="InterPro" id="IPR029047">
    <property type="entry name" value="HSP70_peptide-bd_sf"/>
</dbReference>
<dbReference type="InterPro" id="IPR029048">
    <property type="entry name" value="HSP70_C_sf"/>
</dbReference>
<dbReference type="FunFam" id="1.20.1270.10:FF:000001">
    <property type="entry name" value="Molecular chaperone DnaK"/>
    <property type="match status" value="1"/>
</dbReference>
<dbReference type="EMBL" id="VYDA01000360">
    <property type="protein sequence ID" value="MYH62041.1"/>
    <property type="molecule type" value="Genomic_DNA"/>
</dbReference>
<protein>
    <recommendedName>
        <fullName evidence="8">Chaperone protein DnaK</fullName>
    </recommendedName>
    <alternativeName>
        <fullName evidence="8">HSP70</fullName>
    </alternativeName>
    <alternativeName>
        <fullName evidence="8">Heat shock 70 kDa protein</fullName>
    </alternativeName>
    <alternativeName>
        <fullName evidence="8">Heat shock protein 70</fullName>
    </alternativeName>
</protein>
<evidence type="ECO:0000256" key="5">
    <source>
        <dbReference type="ARBA" id="ARBA00022840"/>
    </source>
</evidence>
<dbReference type="PANTHER" id="PTHR19375">
    <property type="entry name" value="HEAT SHOCK PROTEIN 70KDA"/>
    <property type="match status" value="1"/>
</dbReference>
<dbReference type="InterPro" id="IPR013126">
    <property type="entry name" value="Hsp_70_fam"/>
</dbReference>
<dbReference type="PROSITE" id="PS00329">
    <property type="entry name" value="HSP70_2"/>
    <property type="match status" value="1"/>
</dbReference>
<accession>A0A6B1G1M2</accession>
<dbReference type="GO" id="GO:0051082">
    <property type="term" value="F:unfolded protein binding"/>
    <property type="evidence" value="ECO:0007669"/>
    <property type="project" value="InterPro"/>
</dbReference>
<feature type="compositionally biased region" description="Low complexity" evidence="10">
    <location>
        <begin position="595"/>
        <end position="604"/>
    </location>
</feature>
<sequence>MAKIIGIDLGTTNSVIAVMEAGNPAVIANAEGSRTTPSVVAFSKSGERLVGVTAKRQAVVNPENTIYSVKRLMGRHIDDPETKRTQAMVSYASVEGPNHDARVRVPIKDKVYTPQEISAMILSKLKRDAESYLGEDVKQAVITVPAYFNDSQRQATKDAGQIAGLEVLRIINEPTAAALAYGLDKNEDETILVFDLGGGTFDVSVLEVGDGVIEVKATNGDTHLGGDDWDEAIVRWLIDEFKREQMIELGQDRQALQRWREAAEKAKIELSSTPQTEINLPFITADSTGPKHLQLTLTQSQFEQLTAVLVERLKKPFHAALKDAGLSPGELNEVVLVGGSTRMPMIQELVSSLTGKEPHKGVNPDEVVAVGAALQAGVLGGEVKDLLLLDVTPLSLGLETLGGVMTTLIPRNTTIPTKKTETYSTAEDNQTAVDIHILQGERPMARDNKTLGNFRLDGIPPAMRGVPQVEVTFDIDANGIMNVLAKDKATSKEQSIQITASTNLSDDEVDRLVREAKENETTDLQQRQLVESRNAADSLIYATEKTLGELGDKVPLSDREQIEQTISDLRVAMEGEDHERITSLTEQLQQASSALAQQVYQQQAEDNGTGAGASGEADGTGAPDEDDVVEGEFRQV</sequence>
<dbReference type="PRINTS" id="PR00301">
    <property type="entry name" value="HEATSHOCK70"/>
</dbReference>
<dbReference type="Gene3D" id="3.90.640.10">
    <property type="entry name" value="Actin, Chain A, domain 4"/>
    <property type="match status" value="1"/>
</dbReference>
<dbReference type="Pfam" id="PF00012">
    <property type="entry name" value="HSP70"/>
    <property type="match status" value="1"/>
</dbReference>
<feature type="region of interest" description="Disordered" evidence="10">
    <location>
        <begin position="595"/>
        <end position="636"/>
    </location>
</feature>
<evidence type="ECO:0000256" key="8">
    <source>
        <dbReference type="HAMAP-Rule" id="MF_00332"/>
    </source>
</evidence>
<evidence type="ECO:0000313" key="11">
    <source>
        <dbReference type="EMBL" id="MYH62041.1"/>
    </source>
</evidence>
<evidence type="ECO:0000256" key="4">
    <source>
        <dbReference type="ARBA" id="ARBA00022741"/>
    </source>
</evidence>
<comment type="caution">
    <text evidence="11">The sequence shown here is derived from an EMBL/GenBank/DDBJ whole genome shotgun (WGS) entry which is preliminary data.</text>
</comment>
<evidence type="ECO:0000256" key="1">
    <source>
        <dbReference type="ARBA" id="ARBA00002290"/>
    </source>
</evidence>
<dbReference type="Gene3D" id="1.20.1270.10">
    <property type="match status" value="1"/>
</dbReference>
<comment type="function">
    <text evidence="1 8">Acts as a chaperone.</text>
</comment>
<dbReference type="HAMAP" id="MF_00332">
    <property type="entry name" value="DnaK"/>
    <property type="match status" value="1"/>
</dbReference>
<evidence type="ECO:0000256" key="10">
    <source>
        <dbReference type="SAM" id="MobiDB-lite"/>
    </source>
</evidence>
<dbReference type="NCBIfam" id="NF003520">
    <property type="entry name" value="PRK05183.1"/>
    <property type="match status" value="1"/>
</dbReference>
<evidence type="ECO:0000256" key="2">
    <source>
        <dbReference type="ARBA" id="ARBA00007381"/>
    </source>
</evidence>
<gene>
    <name evidence="8 11" type="primary">dnaK</name>
    <name evidence="11" type="ORF">F4148_09845</name>
</gene>
<feature type="modified residue" description="Phosphothreonine; by autocatalysis" evidence="8">
    <location>
        <position position="200"/>
    </location>
</feature>
<evidence type="ECO:0000256" key="9">
    <source>
        <dbReference type="RuleBase" id="RU003322"/>
    </source>
</evidence>
<evidence type="ECO:0000256" key="6">
    <source>
        <dbReference type="ARBA" id="ARBA00023016"/>
    </source>
</evidence>
<dbReference type="Gene3D" id="2.60.34.10">
    <property type="entry name" value="Substrate Binding Domain Of DNAk, Chain A, domain 1"/>
    <property type="match status" value="1"/>
</dbReference>
<dbReference type="GO" id="GO:0140662">
    <property type="term" value="F:ATP-dependent protein folding chaperone"/>
    <property type="evidence" value="ECO:0007669"/>
    <property type="project" value="InterPro"/>
</dbReference>
<dbReference type="SUPFAM" id="SSF100920">
    <property type="entry name" value="Heat shock protein 70kD (HSP70), peptide-binding domain"/>
    <property type="match status" value="1"/>
</dbReference>
<keyword evidence="5 8" id="KW-0067">ATP-binding</keyword>
<keyword evidence="3 8" id="KW-0597">Phosphoprotein</keyword>
<dbReference type="FunFam" id="3.30.420.40:FF:000004">
    <property type="entry name" value="Molecular chaperone DnaK"/>
    <property type="match status" value="1"/>
</dbReference>
<dbReference type="CDD" id="cd10234">
    <property type="entry name" value="ASKHA_NBD_HSP70_DnaK-like"/>
    <property type="match status" value="1"/>
</dbReference>